<keyword evidence="2 3" id="KW-0663">Pyridoxal phosphate</keyword>
<dbReference type="InterPro" id="IPR015422">
    <property type="entry name" value="PyrdxlP-dep_Trfase_small"/>
</dbReference>
<reference evidence="4 5" key="1">
    <citation type="submission" date="2023-08" db="EMBL/GenBank/DDBJ databases">
        <title>Helicovermis profunda gen. nov., sp. nov., a novel mesophilic, fermentative bacterium within the Bacillota from a deep-sea hydrothermal vent chimney.</title>
        <authorList>
            <person name="Miyazaki U."/>
            <person name="Mizutani D."/>
            <person name="Hashimoto Y."/>
            <person name="Tame A."/>
            <person name="Sawayama S."/>
            <person name="Miyazaki J."/>
            <person name="Takai K."/>
            <person name="Nakagawa S."/>
        </authorList>
    </citation>
    <scope>NUCLEOTIDE SEQUENCE [LARGE SCALE GENOMIC DNA]</scope>
    <source>
        <strain evidence="4 5">S502</strain>
    </source>
</reference>
<keyword evidence="5" id="KW-1185">Reference proteome</keyword>
<dbReference type="AlphaFoldDB" id="A0AAU9E1S2"/>
<dbReference type="Gene3D" id="3.90.1150.10">
    <property type="entry name" value="Aspartate Aminotransferase, domain 1"/>
    <property type="match status" value="1"/>
</dbReference>
<dbReference type="KEGG" id="hprf:HLPR_08470"/>
<accession>A0AAU9E1S2</accession>
<dbReference type="Pfam" id="PF01041">
    <property type="entry name" value="DegT_DnrJ_EryC1"/>
    <property type="match status" value="1"/>
</dbReference>
<dbReference type="InterPro" id="IPR000653">
    <property type="entry name" value="DegT/StrS_aminotransferase"/>
</dbReference>
<dbReference type="PIRSF" id="PIRSF000390">
    <property type="entry name" value="PLP_StrS"/>
    <property type="match status" value="1"/>
</dbReference>
<evidence type="ECO:0000313" key="4">
    <source>
        <dbReference type="EMBL" id="BEP28516.1"/>
    </source>
</evidence>
<comment type="similarity">
    <text evidence="3">Belongs to the DegT/DnrJ/EryC1 family.</text>
</comment>
<dbReference type="CDD" id="cd00616">
    <property type="entry name" value="AHBA_syn"/>
    <property type="match status" value="1"/>
</dbReference>
<dbReference type="Gene3D" id="3.40.640.10">
    <property type="entry name" value="Type I PLP-dependent aspartate aminotransferase-like (Major domain)"/>
    <property type="match status" value="1"/>
</dbReference>
<proteinExistence type="inferred from homology"/>
<sequence length="380" mass="43500">MKIKFNKIYKSNKEKKYIMDVLDNHSISGDGIYTDKVIEFLKRKYSIMNILMTTSCSQSLEMAIRLAKVKEGDEVILPSFSFTSCANSILAVNAKPVFARVEKETLNIDINSIKRLITDQTKAIMVIHYGGISANIDEIMKIAKEHNIKVIEDAAHAIGAFSNGRTLGSIGDFGSISFHSTKNITSGEGGAIYINSEGIDKNNADIMHQKGTNRFEFLNGNTEKYVWKGYGSSFCPSEILMAHLYAQLEDVEKVTEERLKIVKIYNKLVEEFKDILFSYTKFNTESNGHLFYIFFKDLDKANKFKKYVNNKNIDVRTHYVPLHSTEFGKKYKNDFLNYHLEDDIDKKLMRLPLYPALTDSEIEYICKEIRNGFIYCNTSL</sequence>
<dbReference type="RefSeq" id="WP_338536832.1">
    <property type="nucleotide sequence ID" value="NZ_AP028654.1"/>
</dbReference>
<dbReference type="GO" id="GO:0030170">
    <property type="term" value="F:pyridoxal phosphate binding"/>
    <property type="evidence" value="ECO:0007669"/>
    <property type="project" value="TreeGrafter"/>
</dbReference>
<dbReference type="EMBL" id="AP028654">
    <property type="protein sequence ID" value="BEP28516.1"/>
    <property type="molecule type" value="Genomic_DNA"/>
</dbReference>
<dbReference type="SUPFAM" id="SSF53383">
    <property type="entry name" value="PLP-dependent transferases"/>
    <property type="match status" value="1"/>
</dbReference>
<protein>
    <submittedName>
        <fullName evidence="4">dTDP-4-amino-4,6-dideoxygalactose transaminase</fullName>
    </submittedName>
</protein>
<dbReference type="InterPro" id="IPR015424">
    <property type="entry name" value="PyrdxlP-dep_Trfase"/>
</dbReference>
<dbReference type="GO" id="GO:0000271">
    <property type="term" value="P:polysaccharide biosynthetic process"/>
    <property type="evidence" value="ECO:0007669"/>
    <property type="project" value="TreeGrafter"/>
</dbReference>
<evidence type="ECO:0000256" key="2">
    <source>
        <dbReference type="PIRSR" id="PIRSR000390-2"/>
    </source>
</evidence>
<dbReference type="NCBIfam" id="NF008687">
    <property type="entry name" value="PRK11706.1"/>
    <property type="match status" value="1"/>
</dbReference>
<dbReference type="GO" id="GO:0019180">
    <property type="term" value="F:dTDP-4-amino-4,6-dideoxygalactose transaminase activity"/>
    <property type="evidence" value="ECO:0007669"/>
    <property type="project" value="TreeGrafter"/>
</dbReference>
<gene>
    <name evidence="4" type="primary">rffA</name>
    <name evidence="4" type="ORF">HLPR_08470</name>
</gene>
<organism evidence="4 5">
    <name type="scientific">Helicovermis profundi</name>
    <dbReference type="NCBI Taxonomy" id="3065157"/>
    <lineage>
        <taxon>Bacteria</taxon>
        <taxon>Bacillati</taxon>
        <taxon>Bacillota</taxon>
        <taxon>Clostridia</taxon>
        <taxon>Helicovermis</taxon>
    </lineage>
</organism>
<feature type="modified residue" description="N6-(pyridoxal phosphate)lysine" evidence="2">
    <location>
        <position position="182"/>
    </location>
</feature>
<evidence type="ECO:0000256" key="3">
    <source>
        <dbReference type="RuleBase" id="RU004508"/>
    </source>
</evidence>
<dbReference type="PANTHER" id="PTHR30244">
    <property type="entry name" value="TRANSAMINASE"/>
    <property type="match status" value="1"/>
</dbReference>
<evidence type="ECO:0000313" key="5">
    <source>
        <dbReference type="Proteomes" id="UP001321786"/>
    </source>
</evidence>
<name>A0AAU9E1S2_9FIRM</name>
<feature type="active site" description="Proton acceptor" evidence="1">
    <location>
        <position position="182"/>
    </location>
</feature>
<dbReference type="PANTHER" id="PTHR30244:SF34">
    <property type="entry name" value="DTDP-4-AMINO-4,6-DIDEOXYGALACTOSE TRANSAMINASE"/>
    <property type="match status" value="1"/>
</dbReference>
<dbReference type="InterPro" id="IPR015421">
    <property type="entry name" value="PyrdxlP-dep_Trfase_major"/>
</dbReference>
<evidence type="ECO:0000256" key="1">
    <source>
        <dbReference type="PIRSR" id="PIRSR000390-1"/>
    </source>
</evidence>
<dbReference type="Proteomes" id="UP001321786">
    <property type="component" value="Chromosome"/>
</dbReference>